<dbReference type="FunFam" id="3.40.50.300:FF:000161">
    <property type="entry name" value="Small COPII coat GTPase"/>
    <property type="match status" value="1"/>
</dbReference>
<evidence type="ECO:0000256" key="18">
    <source>
        <dbReference type="PIRSR" id="PIRSR606689-2"/>
    </source>
</evidence>
<evidence type="ECO:0008006" key="21">
    <source>
        <dbReference type="Google" id="ProtNLM"/>
    </source>
</evidence>
<keyword evidence="6" id="KW-0378">Hydrolase</keyword>
<evidence type="ECO:0000256" key="1">
    <source>
        <dbReference type="ARBA" id="ARBA00004395"/>
    </source>
</evidence>
<organism evidence="20">
    <name type="scientific">Paramoeba aestuarina</name>
    <dbReference type="NCBI Taxonomy" id="180227"/>
    <lineage>
        <taxon>Eukaryota</taxon>
        <taxon>Amoebozoa</taxon>
        <taxon>Discosea</taxon>
        <taxon>Flabellinia</taxon>
        <taxon>Dactylopodida</taxon>
        <taxon>Paramoebidae</taxon>
        <taxon>Paramoeba</taxon>
    </lineage>
</organism>
<evidence type="ECO:0000256" key="10">
    <source>
        <dbReference type="ARBA" id="ARBA00023034"/>
    </source>
</evidence>
<keyword evidence="9 19" id="KW-0653">Protein transport</keyword>
<evidence type="ECO:0000256" key="15">
    <source>
        <dbReference type="PIRSR" id="PIRSR606687-1"/>
    </source>
</evidence>
<evidence type="ECO:0000256" key="9">
    <source>
        <dbReference type="ARBA" id="ARBA00022927"/>
    </source>
</evidence>
<keyword evidence="5 16" id="KW-0547">Nucleotide-binding</keyword>
<feature type="binding site" evidence="16">
    <location>
        <position position="36"/>
    </location>
    <ligand>
        <name>GTP</name>
        <dbReference type="ChEBI" id="CHEBI:37565"/>
    </ligand>
</feature>
<dbReference type="NCBIfam" id="TIGR00231">
    <property type="entry name" value="small_GTP"/>
    <property type="match status" value="1"/>
</dbReference>
<dbReference type="PRINTS" id="PR00328">
    <property type="entry name" value="SAR1GTPBP"/>
</dbReference>
<feature type="binding site" evidence="18">
    <location>
        <position position="38"/>
    </location>
    <ligand>
        <name>Mg(2+)</name>
        <dbReference type="ChEBI" id="CHEBI:18420"/>
    </ligand>
</feature>
<dbReference type="SMART" id="SM00177">
    <property type="entry name" value="ARF"/>
    <property type="match status" value="1"/>
</dbReference>
<evidence type="ECO:0000256" key="13">
    <source>
        <dbReference type="ARBA" id="ARBA00057753"/>
    </source>
</evidence>
<comment type="similarity">
    <text evidence="3 19">Belongs to the small GTPase superfamily. SAR1 family.</text>
</comment>
<feature type="binding site" evidence="16">
    <location>
        <position position="136"/>
    </location>
    <ligand>
        <name>GTP</name>
        <dbReference type="ChEBI" id="CHEBI:37565"/>
    </ligand>
</feature>
<keyword evidence="11 17" id="KW-0342">GTP-binding</keyword>
<keyword evidence="10 19" id="KW-0333">Golgi apparatus</keyword>
<reference evidence="20" key="1">
    <citation type="submission" date="2021-01" db="EMBL/GenBank/DDBJ databases">
        <authorList>
            <person name="Corre E."/>
            <person name="Pelletier E."/>
            <person name="Niang G."/>
            <person name="Scheremetjew M."/>
            <person name="Finn R."/>
            <person name="Kale V."/>
            <person name="Holt S."/>
            <person name="Cochrane G."/>
            <person name="Meng A."/>
            <person name="Brown T."/>
            <person name="Cohen L."/>
        </authorList>
    </citation>
    <scope>NUCLEOTIDE SEQUENCE</scope>
    <source>
        <strain evidence="20">SoJaBio B1-5/56/2</strain>
    </source>
</reference>
<keyword evidence="15" id="KW-0460">Magnesium</keyword>
<comment type="subcellular location">
    <subcellularLocation>
        <location evidence="2">Endoplasmic reticulum membrane</location>
        <topology evidence="2">Peripheral membrane protein</topology>
    </subcellularLocation>
    <subcellularLocation>
        <location evidence="1">Golgi apparatus membrane</location>
        <topology evidence="1">Peripheral membrane protein</topology>
    </subcellularLocation>
</comment>
<keyword evidence="7 19" id="KW-0256">Endoplasmic reticulum</keyword>
<dbReference type="GO" id="GO:0000139">
    <property type="term" value="C:Golgi membrane"/>
    <property type="evidence" value="ECO:0007669"/>
    <property type="project" value="UniProtKB-SubCell"/>
</dbReference>
<keyword evidence="4 19" id="KW-0813">Transport</keyword>
<dbReference type="InterPro" id="IPR027417">
    <property type="entry name" value="P-loop_NTPase"/>
</dbReference>
<evidence type="ECO:0000256" key="16">
    <source>
        <dbReference type="PIRSR" id="PIRSR606687-2"/>
    </source>
</evidence>
<evidence type="ECO:0000256" key="14">
    <source>
        <dbReference type="ARBA" id="ARBA00061774"/>
    </source>
</evidence>
<evidence type="ECO:0000256" key="19">
    <source>
        <dbReference type="RuleBase" id="RU003926"/>
    </source>
</evidence>
<sequence length="193" mass="21902">MTNDNGWFGWFWDLLWNLGLHEKDAKILLLGLDNAGKTTLLHMLKDDRLACHTPTTHPNMERLNLNSIRFAAWDMGGHETARVVWRDYFPDVDCIVYLVDAVDKDRLKDSKKELDALLSEDALNGVPFVVLGNKIDLPGACSEDELRYHLGLQHTTGKGGNVPSEIRPLEVFMCSIVRKSGYGDGFRWISQFI</sequence>
<feature type="binding site" evidence="15">
    <location>
        <position position="33"/>
    </location>
    <ligand>
        <name>Mg(2+)</name>
        <dbReference type="ChEBI" id="CHEBI:18420"/>
    </ligand>
</feature>
<feature type="binding site" evidence="16">
    <location>
        <position position="37"/>
    </location>
    <ligand>
        <name>GTP</name>
        <dbReference type="ChEBI" id="CHEBI:37565"/>
    </ligand>
</feature>
<feature type="binding site" evidence="16">
    <location>
        <position position="134"/>
    </location>
    <ligand>
        <name>GTP</name>
        <dbReference type="ChEBI" id="CHEBI:37565"/>
    </ligand>
</feature>
<dbReference type="PANTHER" id="PTHR45684">
    <property type="entry name" value="RE74312P"/>
    <property type="match status" value="1"/>
</dbReference>
<feature type="binding site" evidence="16">
    <location>
        <position position="34"/>
    </location>
    <ligand>
        <name>GTP</name>
        <dbReference type="ChEBI" id="CHEBI:37565"/>
    </ligand>
</feature>
<keyword evidence="8 19" id="KW-0931">ER-Golgi transport</keyword>
<feature type="binding site" evidence="17">
    <location>
        <begin position="133"/>
        <end position="136"/>
    </location>
    <ligand>
        <name>GTP</name>
        <dbReference type="ChEBI" id="CHEBI:37565"/>
    </ligand>
</feature>
<evidence type="ECO:0000256" key="6">
    <source>
        <dbReference type="ARBA" id="ARBA00022801"/>
    </source>
</evidence>
<feature type="binding site" evidence="16">
    <location>
        <position position="176"/>
    </location>
    <ligand>
        <name>GTP</name>
        <dbReference type="ChEBI" id="CHEBI:37565"/>
    </ligand>
</feature>
<proteinExistence type="inferred from homology"/>
<feature type="binding site" evidence="16">
    <location>
        <position position="38"/>
    </location>
    <ligand>
        <name>GTP</name>
        <dbReference type="ChEBI" id="CHEBI:37565"/>
    </ligand>
</feature>
<feature type="binding site" evidence="16">
    <location>
        <position position="39"/>
    </location>
    <ligand>
        <name>GTP</name>
        <dbReference type="ChEBI" id="CHEBI:37565"/>
    </ligand>
</feature>
<dbReference type="GO" id="GO:0005789">
    <property type="term" value="C:endoplasmic reticulum membrane"/>
    <property type="evidence" value="ECO:0007669"/>
    <property type="project" value="UniProtKB-SubCell"/>
</dbReference>
<dbReference type="PROSITE" id="PS51422">
    <property type="entry name" value="SAR1"/>
    <property type="match status" value="1"/>
</dbReference>
<gene>
    <name evidence="20" type="ORF">NAES01612_LOCUS4776</name>
</gene>
<evidence type="ECO:0000256" key="3">
    <source>
        <dbReference type="ARBA" id="ARBA00007507"/>
    </source>
</evidence>
<name>A0A7S4NGR5_9EUKA</name>
<dbReference type="GO" id="GO:0005525">
    <property type="term" value="F:GTP binding"/>
    <property type="evidence" value="ECO:0007669"/>
    <property type="project" value="UniProtKB-KW"/>
</dbReference>
<feature type="binding site" evidence="17">
    <location>
        <position position="77"/>
    </location>
    <ligand>
        <name>GTP</name>
        <dbReference type="ChEBI" id="CHEBI:37565"/>
    </ligand>
</feature>
<evidence type="ECO:0000256" key="17">
    <source>
        <dbReference type="PIRSR" id="PIRSR606689-1"/>
    </source>
</evidence>
<keyword evidence="15" id="KW-0479">Metal-binding</keyword>
<keyword evidence="12" id="KW-0472">Membrane</keyword>
<dbReference type="Gene3D" id="3.40.50.300">
    <property type="entry name" value="P-loop containing nucleotide triphosphate hydrolases"/>
    <property type="match status" value="1"/>
</dbReference>
<dbReference type="GO" id="GO:0006886">
    <property type="term" value="P:intracellular protein transport"/>
    <property type="evidence" value="ECO:0007669"/>
    <property type="project" value="InterPro"/>
</dbReference>
<evidence type="ECO:0000313" key="20">
    <source>
        <dbReference type="EMBL" id="CAE2287924.1"/>
    </source>
</evidence>
<evidence type="ECO:0000256" key="7">
    <source>
        <dbReference type="ARBA" id="ARBA00022824"/>
    </source>
</evidence>
<dbReference type="SMART" id="SM00178">
    <property type="entry name" value="SAR"/>
    <property type="match status" value="1"/>
</dbReference>
<comment type="subunit">
    <text evidence="14">Homodimer; upon association with membrane. Part of the coat protein complex II/COPII, composed of SEC23/24 and SEC13/31 heterodimers, that it helps recruit and assemble on endoplasmic reticulum (ER) membranes at ER exit sites.</text>
</comment>
<dbReference type="GO" id="GO:0003924">
    <property type="term" value="F:GTPase activity"/>
    <property type="evidence" value="ECO:0007669"/>
    <property type="project" value="InterPro"/>
</dbReference>
<dbReference type="InterPro" id="IPR006689">
    <property type="entry name" value="Small_GTPase_ARF/SAR"/>
</dbReference>
<dbReference type="GO" id="GO:0016192">
    <property type="term" value="P:vesicle-mediated transport"/>
    <property type="evidence" value="ECO:0007669"/>
    <property type="project" value="UniProtKB-KW"/>
</dbReference>
<feature type="binding site" evidence="18">
    <location>
        <position position="55"/>
    </location>
    <ligand>
        <name>Mg(2+)</name>
        <dbReference type="ChEBI" id="CHEBI:18420"/>
    </ligand>
</feature>
<evidence type="ECO:0000256" key="5">
    <source>
        <dbReference type="ARBA" id="ARBA00022741"/>
    </source>
</evidence>
<dbReference type="Pfam" id="PF00025">
    <property type="entry name" value="Arf"/>
    <property type="match status" value="1"/>
</dbReference>
<evidence type="ECO:0000256" key="11">
    <source>
        <dbReference type="ARBA" id="ARBA00023134"/>
    </source>
</evidence>
<dbReference type="InterPro" id="IPR006687">
    <property type="entry name" value="Small_GTPase_SAR1"/>
</dbReference>
<evidence type="ECO:0000256" key="8">
    <source>
        <dbReference type="ARBA" id="ARBA00022892"/>
    </source>
</evidence>
<feature type="binding site" evidence="16">
    <location>
        <position position="177"/>
    </location>
    <ligand>
        <name>GTP</name>
        <dbReference type="ChEBI" id="CHEBI:37565"/>
    </ligand>
</feature>
<comment type="function">
    <text evidence="13">Small GTPase that cycles between an active GTP-bound and an inactive GDP-bound state and mainly functions in vesicle-mediated endoplasmic reticulum (ER) to Golgi transport. The active GTP-bound form inserts into the endoplasmic reticulum membrane where it recruits the remainder of the coat protein complex II/COPII. The coat protein complex II assembling and polymerizing on endoplasmic reticulum membrane is responsible for both the sorting of cargos and the deformation and budding of membranes into vesicles destined to the Golgi.</text>
</comment>
<dbReference type="CDD" id="cd00879">
    <property type="entry name" value="Sar1"/>
    <property type="match status" value="1"/>
</dbReference>
<feature type="binding site" evidence="17">
    <location>
        <begin position="31"/>
        <end position="38"/>
    </location>
    <ligand>
        <name>GTP</name>
        <dbReference type="ChEBI" id="CHEBI:37565"/>
    </ligand>
</feature>
<dbReference type="PROSITE" id="PS51417">
    <property type="entry name" value="ARF"/>
    <property type="match status" value="1"/>
</dbReference>
<dbReference type="AlphaFoldDB" id="A0A7S4NGR5"/>
<evidence type="ECO:0000256" key="12">
    <source>
        <dbReference type="ARBA" id="ARBA00023136"/>
    </source>
</evidence>
<feature type="binding site" evidence="16">
    <location>
        <position position="133"/>
    </location>
    <ligand>
        <name>GTP</name>
        <dbReference type="ChEBI" id="CHEBI:37565"/>
    </ligand>
</feature>
<evidence type="ECO:0000256" key="2">
    <source>
        <dbReference type="ARBA" id="ARBA00004406"/>
    </source>
</evidence>
<protein>
    <recommendedName>
        <fullName evidence="21">Small COPII coat GTPase SAR1</fullName>
    </recommendedName>
</protein>
<accession>A0A7S4NGR5</accession>
<dbReference type="GO" id="GO:0046872">
    <property type="term" value="F:metal ion binding"/>
    <property type="evidence" value="ECO:0007669"/>
    <property type="project" value="UniProtKB-KW"/>
</dbReference>
<dbReference type="SUPFAM" id="SSF52540">
    <property type="entry name" value="P-loop containing nucleoside triphosphate hydrolases"/>
    <property type="match status" value="1"/>
</dbReference>
<dbReference type="EMBL" id="HBKR01007272">
    <property type="protein sequence ID" value="CAE2287924.1"/>
    <property type="molecule type" value="Transcribed_RNA"/>
</dbReference>
<evidence type="ECO:0000256" key="4">
    <source>
        <dbReference type="ARBA" id="ARBA00022448"/>
    </source>
</evidence>
<dbReference type="InterPro" id="IPR005225">
    <property type="entry name" value="Small_GTP-bd"/>
</dbReference>